<dbReference type="HOGENOM" id="CLU_008455_11_4_1"/>
<evidence type="ECO:0000256" key="5">
    <source>
        <dbReference type="SAM" id="Phobius"/>
    </source>
</evidence>
<dbReference type="Proteomes" id="UP000053599">
    <property type="component" value="Unassembled WGS sequence"/>
</dbReference>
<reference evidence="7 8" key="1">
    <citation type="submission" date="2015-01" db="EMBL/GenBank/DDBJ databases">
        <title>The Genome Sequence of Exophiala sideris CBS121828.</title>
        <authorList>
            <consortium name="The Broad Institute Genomics Platform"/>
            <person name="Cuomo C."/>
            <person name="de Hoog S."/>
            <person name="Gorbushina A."/>
            <person name="Stielow B."/>
            <person name="Teixiera M."/>
            <person name="Abouelleil A."/>
            <person name="Chapman S.B."/>
            <person name="Priest M."/>
            <person name="Young S.K."/>
            <person name="Wortman J."/>
            <person name="Nusbaum C."/>
            <person name="Birren B."/>
        </authorList>
    </citation>
    <scope>NUCLEOTIDE SEQUENCE [LARGE SCALE GENOMIC DNA]</scope>
    <source>
        <strain evidence="7 8">CBS 121828</strain>
    </source>
</reference>
<dbReference type="STRING" id="1016849.A0A0D1W1G2"/>
<dbReference type="Pfam" id="PF07690">
    <property type="entry name" value="MFS_1"/>
    <property type="match status" value="1"/>
</dbReference>
<evidence type="ECO:0000259" key="6">
    <source>
        <dbReference type="PROSITE" id="PS50850"/>
    </source>
</evidence>
<dbReference type="SUPFAM" id="SSF103473">
    <property type="entry name" value="MFS general substrate transporter"/>
    <property type="match status" value="1"/>
</dbReference>
<feature type="transmembrane region" description="Helical" evidence="5">
    <location>
        <begin position="488"/>
        <end position="510"/>
    </location>
</feature>
<evidence type="ECO:0000313" key="7">
    <source>
        <dbReference type="EMBL" id="KIV82590.1"/>
    </source>
</evidence>
<evidence type="ECO:0000256" key="2">
    <source>
        <dbReference type="ARBA" id="ARBA00022692"/>
    </source>
</evidence>
<dbReference type="PANTHER" id="PTHR23502">
    <property type="entry name" value="MAJOR FACILITATOR SUPERFAMILY"/>
    <property type="match status" value="1"/>
</dbReference>
<accession>A0A0D1W1G2</accession>
<feature type="domain" description="Major facilitator superfamily (MFS) profile" evidence="6">
    <location>
        <begin position="151"/>
        <end position="606"/>
    </location>
</feature>
<feature type="transmembrane region" description="Helical" evidence="5">
    <location>
        <begin position="306"/>
        <end position="325"/>
    </location>
</feature>
<feature type="transmembrane region" description="Helical" evidence="5">
    <location>
        <begin position="459"/>
        <end position="482"/>
    </location>
</feature>
<dbReference type="OrthoDB" id="9986881at2759"/>
<keyword evidence="3 5" id="KW-1133">Transmembrane helix</keyword>
<dbReference type="PANTHER" id="PTHR23502:SF138">
    <property type="entry name" value="MAJOR FACILITATOR SUPERFAMILY (MFS) PROFILE DOMAIN-CONTAINING PROTEIN-RELATED"/>
    <property type="match status" value="1"/>
</dbReference>
<gene>
    <name evidence="7" type="ORF">PV11_04690</name>
</gene>
<proteinExistence type="predicted"/>
<organism evidence="7 8">
    <name type="scientific">Exophiala sideris</name>
    <dbReference type="NCBI Taxonomy" id="1016849"/>
    <lineage>
        <taxon>Eukaryota</taxon>
        <taxon>Fungi</taxon>
        <taxon>Dikarya</taxon>
        <taxon>Ascomycota</taxon>
        <taxon>Pezizomycotina</taxon>
        <taxon>Eurotiomycetes</taxon>
        <taxon>Chaetothyriomycetidae</taxon>
        <taxon>Chaetothyriales</taxon>
        <taxon>Herpotrichiellaceae</taxon>
        <taxon>Exophiala</taxon>
    </lineage>
</organism>
<dbReference type="Gene3D" id="1.20.1250.20">
    <property type="entry name" value="MFS general substrate transporter like domains"/>
    <property type="match status" value="1"/>
</dbReference>
<feature type="transmembrane region" description="Helical" evidence="5">
    <location>
        <begin position="274"/>
        <end position="294"/>
    </location>
</feature>
<feature type="transmembrane region" description="Helical" evidence="5">
    <location>
        <begin position="247"/>
        <end position="267"/>
    </location>
</feature>
<feature type="transmembrane region" description="Helical" evidence="5">
    <location>
        <begin position="218"/>
        <end position="235"/>
    </location>
</feature>
<dbReference type="InterPro" id="IPR036259">
    <property type="entry name" value="MFS_trans_sf"/>
</dbReference>
<dbReference type="AlphaFoldDB" id="A0A0D1W1G2"/>
<keyword evidence="4 5" id="KW-0472">Membrane</keyword>
<name>A0A0D1W1G2_9EURO</name>
<keyword evidence="2 5" id="KW-0812">Transmembrane</keyword>
<dbReference type="CDD" id="cd17323">
    <property type="entry name" value="MFS_Tpo1_MDR_like"/>
    <property type="match status" value="1"/>
</dbReference>
<feature type="transmembrane region" description="Helical" evidence="5">
    <location>
        <begin position="420"/>
        <end position="438"/>
    </location>
</feature>
<evidence type="ECO:0000256" key="1">
    <source>
        <dbReference type="ARBA" id="ARBA00004141"/>
    </source>
</evidence>
<sequence length="606" mass="67459">MDPLSRDLIRAEVDANVNRSDTLSYIATHGPDIERDWSGSTPSASQTRSYDQLTHTNTYATYRSQQSQRGLHPVEVDRISRQRTQHQQILGRRPSAGTRHRSTATVTTITTLGAGKPLPPIDDKEEFIVEFDGVHDPEHPQNWHFGTKVVMSIILSYITFLASFASAIYSPAIDQISHEFHVSTEVGVLGLSLYVLGFAFGPILWGPLSEILGRKNPLLIAMFGFSIFAVAAATAKDYQTLMLTRFFSGFFAAGPLAVVPACFADMYDDSQRGIAITAFAMAVFCGPFASPFTGGFITESHLHWRWTMYIASIMGWLGTFLTLFLRETYAPTILVTKAGRIRRETKNFAIHAKQEEIEVDMAELINNNFMRPIRLLCTEPIVFLITLYMSFIYGLIYLFLSAYPLIFSRVHGMSLGVGGLPFIGLIIGQLCGGIYIMIDQIQYKKKLQKNHGVQIPEWRLPPAIVGAVCFSIGLFWLGWTGFSKDIHWMAPTASGVVTGFGVLCIFLQCFNYLIDTYLMFAASAIAANSLLRSFFGAGFPLFANQTFNNLGIQWAGTLLGCLAAVMIPIPVVFYLYGHKIRSWSRISKTTEPEDGNKANVEKEMEV</sequence>
<evidence type="ECO:0000256" key="3">
    <source>
        <dbReference type="ARBA" id="ARBA00022989"/>
    </source>
</evidence>
<protein>
    <recommendedName>
        <fullName evidence="6">Major facilitator superfamily (MFS) profile domain-containing protein</fullName>
    </recommendedName>
</protein>
<comment type="subcellular location">
    <subcellularLocation>
        <location evidence="1">Membrane</location>
        <topology evidence="1">Multi-pass membrane protein</topology>
    </subcellularLocation>
</comment>
<dbReference type="PROSITE" id="PS50850">
    <property type="entry name" value="MFS"/>
    <property type="match status" value="1"/>
</dbReference>
<dbReference type="GO" id="GO:0022857">
    <property type="term" value="F:transmembrane transporter activity"/>
    <property type="evidence" value="ECO:0007669"/>
    <property type="project" value="InterPro"/>
</dbReference>
<feature type="transmembrane region" description="Helical" evidence="5">
    <location>
        <begin position="517"/>
        <end position="542"/>
    </location>
</feature>
<dbReference type="InterPro" id="IPR020846">
    <property type="entry name" value="MFS_dom"/>
</dbReference>
<evidence type="ECO:0000256" key="4">
    <source>
        <dbReference type="ARBA" id="ARBA00023136"/>
    </source>
</evidence>
<evidence type="ECO:0000313" key="8">
    <source>
        <dbReference type="Proteomes" id="UP000053599"/>
    </source>
</evidence>
<dbReference type="GO" id="GO:0005886">
    <property type="term" value="C:plasma membrane"/>
    <property type="evidence" value="ECO:0007669"/>
    <property type="project" value="TreeGrafter"/>
</dbReference>
<dbReference type="FunFam" id="1.20.1250.20:FF:000011">
    <property type="entry name" value="MFS multidrug transporter, putative"/>
    <property type="match status" value="1"/>
</dbReference>
<dbReference type="InterPro" id="IPR011701">
    <property type="entry name" value="MFS"/>
</dbReference>
<feature type="transmembrane region" description="Helical" evidence="5">
    <location>
        <begin position="189"/>
        <end position="206"/>
    </location>
</feature>
<feature type="transmembrane region" description="Helical" evidence="5">
    <location>
        <begin position="381"/>
        <end position="400"/>
    </location>
</feature>
<feature type="transmembrane region" description="Helical" evidence="5">
    <location>
        <begin position="149"/>
        <end position="169"/>
    </location>
</feature>
<feature type="transmembrane region" description="Helical" evidence="5">
    <location>
        <begin position="554"/>
        <end position="576"/>
    </location>
</feature>
<dbReference type="EMBL" id="KN846952">
    <property type="protein sequence ID" value="KIV82590.1"/>
    <property type="molecule type" value="Genomic_DNA"/>
</dbReference>